<evidence type="ECO:0000256" key="2">
    <source>
        <dbReference type="ARBA" id="ARBA00022741"/>
    </source>
</evidence>
<keyword evidence="4" id="KW-0648">Protein biosynthesis</keyword>
<protein>
    <recommendedName>
        <fullName evidence="6">Aminoacyl-tRNA synthetase class Ia domain-containing protein</fullName>
    </recommendedName>
</protein>
<dbReference type="PANTHER" id="PTHR42780:SF1">
    <property type="entry name" value="ISOLEUCINE--TRNA LIGASE, CYTOPLASMIC"/>
    <property type="match status" value="1"/>
</dbReference>
<dbReference type="Proteomes" id="UP000836402">
    <property type="component" value="Unassembled WGS sequence"/>
</dbReference>
<gene>
    <name evidence="7" type="ORF">JKIAZH3_G4611</name>
</gene>
<dbReference type="Pfam" id="PF00133">
    <property type="entry name" value="tRNA-synt_1"/>
    <property type="match status" value="1"/>
</dbReference>
<keyword evidence="5" id="KW-0030">Aminoacyl-tRNA synthetase</keyword>
<proteinExistence type="predicted"/>
<dbReference type="InterPro" id="IPR002300">
    <property type="entry name" value="aa-tRNA-synth_Ia"/>
</dbReference>
<reference evidence="7" key="1">
    <citation type="submission" date="2020-10" db="EMBL/GenBank/DDBJ databases">
        <authorList>
            <person name="Sedaghatjoo S."/>
        </authorList>
    </citation>
    <scope>NUCLEOTIDE SEQUENCE</scope>
    <source>
        <strain evidence="7">AZH3</strain>
    </source>
</reference>
<dbReference type="EMBL" id="CAJHJG010006814">
    <property type="protein sequence ID" value="CAD6959676.1"/>
    <property type="molecule type" value="Genomic_DNA"/>
</dbReference>
<sequence length="105" mass="11719">MAAATQARRAQLLLLRLPVERPTLASLPMTFSNPKQEEAVIDYWRSINAFQTSLEQSKGRPPFSFYDGPPFATGLPHCGHLNAGTIKDIVTRHAHATGHHVERKF</sequence>
<keyword evidence="1" id="KW-0436">Ligase</keyword>
<keyword evidence="8" id="KW-1185">Reference proteome</keyword>
<dbReference type="InterPro" id="IPR001412">
    <property type="entry name" value="aa-tRNA-synth_I_CS"/>
</dbReference>
<dbReference type="SUPFAM" id="SSF52374">
    <property type="entry name" value="Nucleotidylyl transferase"/>
    <property type="match status" value="1"/>
</dbReference>
<evidence type="ECO:0000256" key="5">
    <source>
        <dbReference type="ARBA" id="ARBA00023146"/>
    </source>
</evidence>
<keyword evidence="2" id="KW-0547">Nucleotide-binding</keyword>
<name>A0ABN7JEX2_9BASI</name>
<dbReference type="Gene3D" id="3.40.50.620">
    <property type="entry name" value="HUPs"/>
    <property type="match status" value="1"/>
</dbReference>
<dbReference type="InterPro" id="IPR014729">
    <property type="entry name" value="Rossmann-like_a/b/a_fold"/>
</dbReference>
<evidence type="ECO:0000313" key="8">
    <source>
        <dbReference type="Proteomes" id="UP000836402"/>
    </source>
</evidence>
<evidence type="ECO:0000259" key="6">
    <source>
        <dbReference type="Pfam" id="PF00133"/>
    </source>
</evidence>
<keyword evidence="3" id="KW-0067">ATP-binding</keyword>
<organism evidence="7 8">
    <name type="scientific">Tilletia caries</name>
    <name type="common">wheat bunt fungus</name>
    <dbReference type="NCBI Taxonomy" id="13290"/>
    <lineage>
        <taxon>Eukaryota</taxon>
        <taxon>Fungi</taxon>
        <taxon>Dikarya</taxon>
        <taxon>Basidiomycota</taxon>
        <taxon>Ustilaginomycotina</taxon>
        <taxon>Exobasidiomycetes</taxon>
        <taxon>Tilletiales</taxon>
        <taxon>Tilletiaceae</taxon>
        <taxon>Tilletia</taxon>
    </lineage>
</organism>
<dbReference type="PANTHER" id="PTHR42780">
    <property type="entry name" value="SOLEUCYL-TRNA SYNTHETASE"/>
    <property type="match status" value="1"/>
</dbReference>
<dbReference type="PROSITE" id="PS00178">
    <property type="entry name" value="AA_TRNA_LIGASE_I"/>
    <property type="match status" value="1"/>
</dbReference>
<dbReference type="InterPro" id="IPR023586">
    <property type="entry name" value="Ile-tRNA-ligase_type2"/>
</dbReference>
<evidence type="ECO:0000256" key="4">
    <source>
        <dbReference type="ARBA" id="ARBA00022917"/>
    </source>
</evidence>
<accession>A0ABN7JEX2</accession>
<evidence type="ECO:0000256" key="3">
    <source>
        <dbReference type="ARBA" id="ARBA00022840"/>
    </source>
</evidence>
<evidence type="ECO:0000313" key="7">
    <source>
        <dbReference type="EMBL" id="CAD6959676.1"/>
    </source>
</evidence>
<feature type="domain" description="Aminoacyl-tRNA synthetase class Ia" evidence="6">
    <location>
        <begin position="40"/>
        <end position="104"/>
    </location>
</feature>
<evidence type="ECO:0000256" key="1">
    <source>
        <dbReference type="ARBA" id="ARBA00022598"/>
    </source>
</evidence>
<comment type="caution">
    <text evidence="7">The sequence shown here is derived from an EMBL/GenBank/DDBJ whole genome shotgun (WGS) entry which is preliminary data.</text>
</comment>